<reference evidence="3" key="1">
    <citation type="submission" date="2022-03" db="EMBL/GenBank/DDBJ databases">
        <authorList>
            <person name="Sayadi A."/>
        </authorList>
    </citation>
    <scope>NUCLEOTIDE SEQUENCE</scope>
</reference>
<evidence type="ECO:0000256" key="2">
    <source>
        <dbReference type="SAM" id="SignalP"/>
    </source>
</evidence>
<gene>
    <name evidence="3" type="ORF">ACAOBT_LOCUS20683</name>
</gene>
<dbReference type="AlphaFoldDB" id="A0A9P0LBE9"/>
<dbReference type="EMBL" id="CAKOFQ010007135">
    <property type="protein sequence ID" value="CAH1992123.1"/>
    <property type="molecule type" value="Genomic_DNA"/>
</dbReference>
<dbReference type="Proteomes" id="UP001152888">
    <property type="component" value="Unassembled WGS sequence"/>
</dbReference>
<proteinExistence type="predicted"/>
<accession>A0A9P0LBE9</accession>
<feature type="region of interest" description="Disordered" evidence="1">
    <location>
        <begin position="320"/>
        <end position="365"/>
    </location>
</feature>
<evidence type="ECO:0000256" key="1">
    <source>
        <dbReference type="SAM" id="MobiDB-lite"/>
    </source>
</evidence>
<evidence type="ECO:0000313" key="3">
    <source>
        <dbReference type="EMBL" id="CAH1992123.1"/>
    </source>
</evidence>
<keyword evidence="4" id="KW-1185">Reference proteome</keyword>
<comment type="caution">
    <text evidence="3">The sequence shown here is derived from an EMBL/GenBank/DDBJ whole genome shotgun (WGS) entry which is preliminary data.</text>
</comment>
<organism evidence="3 4">
    <name type="scientific">Acanthoscelides obtectus</name>
    <name type="common">Bean weevil</name>
    <name type="synonym">Bruchus obtectus</name>
    <dbReference type="NCBI Taxonomy" id="200917"/>
    <lineage>
        <taxon>Eukaryota</taxon>
        <taxon>Metazoa</taxon>
        <taxon>Ecdysozoa</taxon>
        <taxon>Arthropoda</taxon>
        <taxon>Hexapoda</taxon>
        <taxon>Insecta</taxon>
        <taxon>Pterygota</taxon>
        <taxon>Neoptera</taxon>
        <taxon>Endopterygota</taxon>
        <taxon>Coleoptera</taxon>
        <taxon>Polyphaga</taxon>
        <taxon>Cucujiformia</taxon>
        <taxon>Chrysomeloidea</taxon>
        <taxon>Chrysomelidae</taxon>
        <taxon>Bruchinae</taxon>
        <taxon>Bruchini</taxon>
        <taxon>Acanthoscelides</taxon>
    </lineage>
</organism>
<feature type="signal peptide" evidence="2">
    <location>
        <begin position="1"/>
        <end position="22"/>
    </location>
</feature>
<feature type="compositionally biased region" description="Polar residues" evidence="1">
    <location>
        <begin position="326"/>
        <end position="358"/>
    </location>
</feature>
<feature type="chain" id="PRO_5040182488" evidence="2">
    <location>
        <begin position="23"/>
        <end position="365"/>
    </location>
</feature>
<sequence length="365" mass="40394">METFRITILALTWLMHASVTTAKTSAVVSTASDSKLHYTNKLHSVSSTPKTTDFDFESIKFLQDQKPYNPSAYSQYLKPVSQPVHQQQQVYQHVVPAKGQLQQVQLHPQAQQQLIQMIQKALSLSQQHQQPTAMIVIAQPGFLTTGPTTSVSSAPVTPNSIYSASAAVNTPVVTSPQTQPVYYSSSAQLRSHQHRVPQNEPFLPITAPPRHPSYQAQPVEETPQQKHPEQPNYVEYYPNHPETQQQPQTQRKTPAQQSEQLSHIAQTAAQQYGLQLGAGHQSGATPVESLPPIITGLENFSPEQQEKIRAQLSEHFGPLQPLAGSSALQTSTRGNPANFKYTSSKYQPKSVNTDYESSQEVKGKM</sequence>
<evidence type="ECO:0000313" key="4">
    <source>
        <dbReference type="Proteomes" id="UP001152888"/>
    </source>
</evidence>
<dbReference type="OrthoDB" id="6749075at2759"/>
<keyword evidence="2" id="KW-0732">Signal</keyword>
<protein>
    <submittedName>
        <fullName evidence="3">Uncharacterized protein</fullName>
    </submittedName>
</protein>
<name>A0A9P0LBE9_ACAOB</name>
<feature type="region of interest" description="Disordered" evidence="1">
    <location>
        <begin position="185"/>
        <end position="263"/>
    </location>
</feature>
<feature type="compositionally biased region" description="Low complexity" evidence="1">
    <location>
        <begin position="241"/>
        <end position="257"/>
    </location>
</feature>